<evidence type="ECO:0000259" key="1">
    <source>
        <dbReference type="PROSITE" id="PS51664"/>
    </source>
</evidence>
<dbReference type="PANTHER" id="PTHR37809">
    <property type="entry name" value="RIBOSOMAL PROTEIN S12 METHYLTHIOTRANSFERASE ACCESSORY FACTOR YCAO"/>
    <property type="match status" value="1"/>
</dbReference>
<dbReference type="NCBIfam" id="TIGR00702">
    <property type="entry name" value="YcaO-type kinase domain"/>
    <property type="match status" value="1"/>
</dbReference>
<sequence>MGVATMTGAAGKGHLRGTHRLVPPEQTWASIRPLLAVFGITRVADVTGLDELGIPVYQAIRPASATLAVSQGKGVTHDLAKVSAAMEMIEFAHAERVGLPTVRGPAAECGDGSYELRELQLVAGSLVSDTVVLDWVQGTTVLGGRKVPVPKRYVEMSNEFRREWAPPLFETSTNGLASGNSLDEAVLHGLYELVERDCLSQIEAMPRSRHVRVDPSTISDDDCQWLMARFRAADNWFEIVDATNDLDLPCYVVNLWSPSFPVLVSGSGAHLDPAVALNRALTEAAQSRLAIISGTRESIPEQVYLLQNVRQDRPAPLGDDVAVVAFDRADHSGATLTGDLAIVAERLRRHRGRDPFYVDLGIGHEMIAVAKVVAPGLRFEAAHGLVERVGPR</sequence>
<dbReference type="InterPro" id="IPR003776">
    <property type="entry name" value="YcaO-like_dom"/>
</dbReference>
<protein>
    <recommendedName>
        <fullName evidence="1">YcaO domain-containing protein</fullName>
    </recommendedName>
</protein>
<dbReference type="Gene3D" id="3.30.160.660">
    <property type="match status" value="1"/>
</dbReference>
<dbReference type="Pfam" id="PF02624">
    <property type="entry name" value="YcaO"/>
    <property type="match status" value="1"/>
</dbReference>
<reference evidence="2 3" key="1">
    <citation type="submission" date="2018-08" db="EMBL/GenBank/DDBJ databases">
        <title>Verrucosispora craniellae sp. nov., isolated from a marine sponge in the South China Sea.</title>
        <authorList>
            <person name="Li L."/>
            <person name="Lin H.W."/>
        </authorList>
    </citation>
    <scope>NUCLEOTIDE SEQUENCE [LARGE SCALE GENOMIC DNA]</scope>
    <source>
        <strain evidence="2 3">LHW63014</strain>
    </source>
</reference>
<keyword evidence="3" id="KW-1185">Reference proteome</keyword>
<gene>
    <name evidence="2" type="ORF">D0Q02_16140</name>
</gene>
<dbReference type="EMBL" id="QVFU01000015">
    <property type="protein sequence ID" value="RFS45621.1"/>
    <property type="molecule type" value="Genomic_DNA"/>
</dbReference>
<comment type="caution">
    <text evidence="2">The sequence shown here is derived from an EMBL/GenBank/DDBJ whole genome shotgun (WGS) entry which is preliminary data.</text>
</comment>
<dbReference type="Proteomes" id="UP000262621">
    <property type="component" value="Unassembled WGS sequence"/>
</dbReference>
<evidence type="ECO:0000313" key="3">
    <source>
        <dbReference type="Proteomes" id="UP000262621"/>
    </source>
</evidence>
<dbReference type="PROSITE" id="PS51664">
    <property type="entry name" value="YCAO"/>
    <property type="match status" value="1"/>
</dbReference>
<proteinExistence type="predicted"/>
<feature type="domain" description="YcaO" evidence="1">
    <location>
        <begin position="72"/>
        <end position="392"/>
    </location>
</feature>
<dbReference type="AlphaFoldDB" id="A0A372FXT4"/>
<evidence type="ECO:0000313" key="2">
    <source>
        <dbReference type="EMBL" id="RFS45621.1"/>
    </source>
</evidence>
<dbReference type="PANTHER" id="PTHR37809:SF1">
    <property type="entry name" value="RIBOSOMAL PROTEIN S12 METHYLTHIOTRANSFERASE ACCESSORY FACTOR YCAO"/>
    <property type="match status" value="1"/>
</dbReference>
<organism evidence="2 3">
    <name type="scientific">Micromonospora craniellae</name>
    <dbReference type="NCBI Taxonomy" id="2294034"/>
    <lineage>
        <taxon>Bacteria</taxon>
        <taxon>Bacillati</taxon>
        <taxon>Actinomycetota</taxon>
        <taxon>Actinomycetes</taxon>
        <taxon>Micromonosporales</taxon>
        <taxon>Micromonosporaceae</taxon>
        <taxon>Micromonospora</taxon>
    </lineage>
</organism>
<accession>A0A372FXT4</accession>
<name>A0A372FXT4_9ACTN</name>